<dbReference type="HOGENOM" id="CLU_578102_0_0_1"/>
<reference evidence="3" key="1">
    <citation type="journal article" date="2006" name="PLoS Biol.">
        <title>Macronuclear genome sequence of the ciliate Tetrahymena thermophila, a model eukaryote.</title>
        <authorList>
            <person name="Eisen J.A."/>
            <person name="Coyne R.S."/>
            <person name="Wu M."/>
            <person name="Wu D."/>
            <person name="Thiagarajan M."/>
            <person name="Wortman J.R."/>
            <person name="Badger J.H."/>
            <person name="Ren Q."/>
            <person name="Amedeo P."/>
            <person name="Jones K.M."/>
            <person name="Tallon L.J."/>
            <person name="Delcher A.L."/>
            <person name="Salzberg S.L."/>
            <person name="Silva J.C."/>
            <person name="Haas B.J."/>
            <person name="Majoros W.H."/>
            <person name="Farzad M."/>
            <person name="Carlton J.M."/>
            <person name="Smith R.K. Jr."/>
            <person name="Garg J."/>
            <person name="Pearlman R.E."/>
            <person name="Karrer K.M."/>
            <person name="Sun L."/>
            <person name="Manning G."/>
            <person name="Elde N.C."/>
            <person name="Turkewitz A.P."/>
            <person name="Asai D.J."/>
            <person name="Wilkes D.E."/>
            <person name="Wang Y."/>
            <person name="Cai H."/>
            <person name="Collins K."/>
            <person name="Stewart B.A."/>
            <person name="Lee S.R."/>
            <person name="Wilamowska K."/>
            <person name="Weinberg Z."/>
            <person name="Ruzzo W.L."/>
            <person name="Wloga D."/>
            <person name="Gaertig J."/>
            <person name="Frankel J."/>
            <person name="Tsao C.-C."/>
            <person name="Gorovsky M.A."/>
            <person name="Keeling P.J."/>
            <person name="Waller R.F."/>
            <person name="Patron N.J."/>
            <person name="Cherry J.M."/>
            <person name="Stover N.A."/>
            <person name="Krieger C.J."/>
            <person name="del Toro C."/>
            <person name="Ryder H.F."/>
            <person name="Williamson S.C."/>
            <person name="Barbeau R.A."/>
            <person name="Hamilton E.P."/>
            <person name="Orias E."/>
        </authorList>
    </citation>
    <scope>NUCLEOTIDE SEQUENCE [LARGE SCALE GENOMIC DNA]</scope>
    <source>
        <strain evidence="3">SB210</strain>
    </source>
</reference>
<evidence type="ECO:0000313" key="2">
    <source>
        <dbReference type="EMBL" id="EAR98767.2"/>
    </source>
</evidence>
<accession>Q23QX1</accession>
<proteinExistence type="predicted"/>
<keyword evidence="3" id="KW-1185">Reference proteome</keyword>
<gene>
    <name evidence="2" type="ORF">TTHERM_00249620</name>
</gene>
<name>Q23QX1_TETTS</name>
<dbReference type="Proteomes" id="UP000009168">
    <property type="component" value="Unassembled WGS sequence"/>
</dbReference>
<dbReference type="InParanoid" id="Q23QX1"/>
<evidence type="ECO:0000313" key="3">
    <source>
        <dbReference type="Proteomes" id="UP000009168"/>
    </source>
</evidence>
<dbReference type="AlphaFoldDB" id="Q23QX1"/>
<dbReference type="EMBL" id="GG662647">
    <property type="protein sequence ID" value="EAR98767.2"/>
    <property type="molecule type" value="Genomic_DNA"/>
</dbReference>
<dbReference type="KEGG" id="tet:TTHERM_00249620"/>
<dbReference type="RefSeq" id="XP_001019012.2">
    <property type="nucleotide sequence ID" value="XM_001019012.2"/>
</dbReference>
<sequence>MKKSKHLYNIYKAQFAKAINIINKLIKQNQLNKKMESNSKEKIKYFQIEYQLFLEDNYSVTKDIDLETEFFQNMNKFYVSEFGKILEKLPSYELFQDYNFDLDTISHNTCFLIGRNCKKWDNAEIFNEIGFERLAKKISLNDIRCNQARIGNQLNKDSAKYKKLKNFKLRIIRQYDKDNKKSTKKYGDFILLHFLSLQEFKKAKSYHSSQKKTIDNYLQPQKVQKEAKSDKNLDNDIQQSHNFQMISNQQSQLDLNISGFNKNISINQKSSIEKINCTLSDQNKNEKPFNQLNGNNLNNQMELEQIDDFKRETCSGDGIYQTESGDYYQLQTNQKRNQEIHLFKQEMKSSQEKLFRDNLRLQNTSQNQILTENFNKKINLKSNNNQAQLRKEQESIKDISISNQNIQMYDSNKYKPLSFQQQQNDTLQKKLELNEVEKKFKRSKEEYIDSEKEKIDTEYKVILKKVKCFENGLQLAKLELETFFNQNPGYNVKNMQNQQSKIYQIDD</sequence>
<organism evidence="2 3">
    <name type="scientific">Tetrahymena thermophila (strain SB210)</name>
    <dbReference type="NCBI Taxonomy" id="312017"/>
    <lineage>
        <taxon>Eukaryota</taxon>
        <taxon>Sar</taxon>
        <taxon>Alveolata</taxon>
        <taxon>Ciliophora</taxon>
        <taxon>Intramacronucleata</taxon>
        <taxon>Oligohymenophorea</taxon>
        <taxon>Hymenostomatida</taxon>
        <taxon>Tetrahymenina</taxon>
        <taxon>Tetrahymenidae</taxon>
        <taxon>Tetrahymena</taxon>
    </lineage>
</organism>
<evidence type="ECO:0000256" key="1">
    <source>
        <dbReference type="SAM" id="Coils"/>
    </source>
</evidence>
<dbReference type="GeneID" id="7843200"/>
<protein>
    <submittedName>
        <fullName evidence="2">Uncharacterized protein</fullName>
    </submittedName>
</protein>
<keyword evidence="1" id="KW-0175">Coiled coil</keyword>
<feature type="coiled-coil region" evidence="1">
    <location>
        <begin position="417"/>
        <end position="453"/>
    </location>
</feature>